<keyword evidence="2" id="KW-1185">Reference proteome</keyword>
<dbReference type="GeneID" id="119641665"/>
<evidence type="ECO:0000313" key="3">
    <source>
        <dbReference type="RefSeq" id="XP_037896379.1"/>
    </source>
</evidence>
<sequence>MTPNQVNSSNEKSLVDTVYRNLKIFKRPKFQINDYVRISKYEHQFEKGYTPNWTTEIFRVKIIKNTNPNTYLLQEYQGREVIGGFYKYELVKTKFPQTYLVEKVLRRRGNMVYVKWLGFSSEHNSWINMNNIS</sequence>
<reference evidence="3" key="1">
    <citation type="submission" date="2025-08" db="UniProtKB">
        <authorList>
            <consortium name="RefSeq"/>
        </authorList>
    </citation>
    <scope>IDENTIFICATION</scope>
    <source>
        <tissue evidence="3">Whole body pupa</tissue>
    </source>
</reference>
<dbReference type="AlphaFoldDB" id="A0A9C5ZH36"/>
<dbReference type="GO" id="GO:0005694">
    <property type="term" value="C:chromosome"/>
    <property type="evidence" value="ECO:0007669"/>
    <property type="project" value="UniProtKB-ARBA"/>
</dbReference>
<dbReference type="InterPro" id="IPR016197">
    <property type="entry name" value="Chromo-like_dom_sf"/>
</dbReference>
<accession>A0A9C5ZH36</accession>
<proteinExistence type="predicted"/>
<dbReference type="PROSITE" id="PS50013">
    <property type="entry name" value="CHROMO_2"/>
    <property type="match status" value="1"/>
</dbReference>
<evidence type="ECO:0000313" key="2">
    <source>
        <dbReference type="Proteomes" id="UP000092443"/>
    </source>
</evidence>
<dbReference type="InterPro" id="IPR000953">
    <property type="entry name" value="Chromo/chromo_shadow_dom"/>
</dbReference>
<dbReference type="PANTHER" id="PTHR46585:SF1">
    <property type="entry name" value="CHROMO DOMAIN-CONTAINING PROTEIN"/>
    <property type="match status" value="1"/>
</dbReference>
<gene>
    <name evidence="3" type="primary">LOC119641665</name>
</gene>
<dbReference type="SUPFAM" id="SSF54160">
    <property type="entry name" value="Chromo domain-like"/>
    <property type="match status" value="1"/>
</dbReference>
<feature type="domain" description="Chromo" evidence="1">
    <location>
        <begin position="99"/>
        <end position="133"/>
    </location>
</feature>
<dbReference type="Proteomes" id="UP000092443">
    <property type="component" value="Unplaced"/>
</dbReference>
<dbReference type="KEGG" id="gfs:119641665"/>
<evidence type="ECO:0000259" key="1">
    <source>
        <dbReference type="PROSITE" id="PS50013"/>
    </source>
</evidence>
<dbReference type="PANTHER" id="PTHR46585">
    <property type="entry name" value="INTEGRASE CORE DOMAIN CONTAINING PROTEIN"/>
    <property type="match status" value="1"/>
</dbReference>
<name>A0A9C5ZH36_9MUSC</name>
<protein>
    <submittedName>
        <fullName evidence="3">Uncharacterized protein LOC119641665</fullName>
    </submittedName>
</protein>
<organism evidence="2 3">
    <name type="scientific">Glossina fuscipes</name>
    <dbReference type="NCBI Taxonomy" id="7396"/>
    <lineage>
        <taxon>Eukaryota</taxon>
        <taxon>Metazoa</taxon>
        <taxon>Ecdysozoa</taxon>
        <taxon>Arthropoda</taxon>
        <taxon>Hexapoda</taxon>
        <taxon>Insecta</taxon>
        <taxon>Pterygota</taxon>
        <taxon>Neoptera</taxon>
        <taxon>Endopterygota</taxon>
        <taxon>Diptera</taxon>
        <taxon>Brachycera</taxon>
        <taxon>Muscomorpha</taxon>
        <taxon>Hippoboscoidea</taxon>
        <taxon>Glossinidae</taxon>
        <taxon>Glossina</taxon>
    </lineage>
</organism>
<dbReference type="RefSeq" id="XP_037896379.1">
    <property type="nucleotide sequence ID" value="XM_038040451.1"/>
</dbReference>